<dbReference type="EMBL" id="JBITYG010000002">
    <property type="protein sequence ID" value="MFI9100456.1"/>
    <property type="molecule type" value="Genomic_DNA"/>
</dbReference>
<keyword evidence="2" id="KW-1185">Reference proteome</keyword>
<name>A0ABW8C4Y2_9ACTN</name>
<proteinExistence type="predicted"/>
<protein>
    <submittedName>
        <fullName evidence="1">Acyl carrier protein</fullName>
    </submittedName>
</protein>
<accession>A0ABW8C4Y2</accession>
<gene>
    <name evidence="1" type="ORF">ACIGXA_08005</name>
</gene>
<dbReference type="SUPFAM" id="SSF47336">
    <property type="entry name" value="ACP-like"/>
    <property type="match status" value="1"/>
</dbReference>
<sequence length="75" mass="7934">MTGVEDMITLLNRELGLFLRPEDAGAPLDALPGWDSLLLFRLVAVLEEEAGRPLPVAEVVTAGSLAEIHALAVGL</sequence>
<dbReference type="Proteomes" id="UP001614394">
    <property type="component" value="Unassembled WGS sequence"/>
</dbReference>
<dbReference type="InterPro" id="IPR036736">
    <property type="entry name" value="ACP-like_sf"/>
</dbReference>
<evidence type="ECO:0000313" key="1">
    <source>
        <dbReference type="EMBL" id="MFI9100456.1"/>
    </source>
</evidence>
<dbReference type="RefSeq" id="WP_399645652.1">
    <property type="nucleotide sequence ID" value="NZ_JBITYG010000002.1"/>
</dbReference>
<evidence type="ECO:0000313" key="2">
    <source>
        <dbReference type="Proteomes" id="UP001614394"/>
    </source>
</evidence>
<comment type="caution">
    <text evidence="1">The sequence shown here is derived from an EMBL/GenBank/DDBJ whole genome shotgun (WGS) entry which is preliminary data.</text>
</comment>
<organism evidence="1 2">
    <name type="scientific">Streptomyces fildesensis</name>
    <dbReference type="NCBI Taxonomy" id="375757"/>
    <lineage>
        <taxon>Bacteria</taxon>
        <taxon>Bacillati</taxon>
        <taxon>Actinomycetota</taxon>
        <taxon>Actinomycetes</taxon>
        <taxon>Kitasatosporales</taxon>
        <taxon>Streptomycetaceae</taxon>
        <taxon>Streptomyces</taxon>
    </lineage>
</organism>
<reference evidence="1 2" key="1">
    <citation type="submission" date="2024-10" db="EMBL/GenBank/DDBJ databases">
        <title>The Natural Products Discovery Center: Release of the First 8490 Sequenced Strains for Exploring Actinobacteria Biosynthetic Diversity.</title>
        <authorList>
            <person name="Kalkreuter E."/>
            <person name="Kautsar S.A."/>
            <person name="Yang D."/>
            <person name="Bader C.D."/>
            <person name="Teijaro C.N."/>
            <person name="Fluegel L."/>
            <person name="Davis C.M."/>
            <person name="Simpson J.R."/>
            <person name="Lauterbach L."/>
            <person name="Steele A.D."/>
            <person name="Gui C."/>
            <person name="Meng S."/>
            <person name="Li G."/>
            <person name="Viehrig K."/>
            <person name="Ye F."/>
            <person name="Su P."/>
            <person name="Kiefer A.F."/>
            <person name="Nichols A."/>
            <person name="Cepeda A.J."/>
            <person name="Yan W."/>
            <person name="Fan B."/>
            <person name="Jiang Y."/>
            <person name="Adhikari A."/>
            <person name="Zheng C.-J."/>
            <person name="Schuster L."/>
            <person name="Cowan T.M."/>
            <person name="Smanski M.J."/>
            <person name="Chevrette M.G."/>
            <person name="De Carvalho L.P.S."/>
            <person name="Shen B."/>
        </authorList>
    </citation>
    <scope>NUCLEOTIDE SEQUENCE [LARGE SCALE GENOMIC DNA]</scope>
    <source>
        <strain evidence="1 2">NPDC053399</strain>
    </source>
</reference>